<gene>
    <name evidence="1" type="ORF">PoB_004470600</name>
</gene>
<dbReference type="AlphaFoldDB" id="A0AAV4BCR1"/>
<evidence type="ECO:0000313" key="2">
    <source>
        <dbReference type="Proteomes" id="UP000735302"/>
    </source>
</evidence>
<keyword evidence="2" id="KW-1185">Reference proteome</keyword>
<evidence type="ECO:0000313" key="1">
    <source>
        <dbReference type="EMBL" id="GFO18201.1"/>
    </source>
</evidence>
<organism evidence="1 2">
    <name type="scientific">Plakobranchus ocellatus</name>
    <dbReference type="NCBI Taxonomy" id="259542"/>
    <lineage>
        <taxon>Eukaryota</taxon>
        <taxon>Metazoa</taxon>
        <taxon>Spiralia</taxon>
        <taxon>Lophotrochozoa</taxon>
        <taxon>Mollusca</taxon>
        <taxon>Gastropoda</taxon>
        <taxon>Heterobranchia</taxon>
        <taxon>Euthyneura</taxon>
        <taxon>Panpulmonata</taxon>
        <taxon>Sacoglossa</taxon>
        <taxon>Placobranchoidea</taxon>
        <taxon>Plakobranchidae</taxon>
        <taxon>Plakobranchus</taxon>
    </lineage>
</organism>
<sequence>MQEKKSTSTKCHGKVYQIETASESSAEATTIVADVSPSAMCKRTSVTIAGMVSHAPLAATAATATPTVTL</sequence>
<reference evidence="1 2" key="1">
    <citation type="journal article" date="2021" name="Elife">
        <title>Chloroplast acquisition without the gene transfer in kleptoplastic sea slugs, Plakobranchus ocellatus.</title>
        <authorList>
            <person name="Maeda T."/>
            <person name="Takahashi S."/>
            <person name="Yoshida T."/>
            <person name="Shimamura S."/>
            <person name="Takaki Y."/>
            <person name="Nagai Y."/>
            <person name="Toyoda A."/>
            <person name="Suzuki Y."/>
            <person name="Arimoto A."/>
            <person name="Ishii H."/>
            <person name="Satoh N."/>
            <person name="Nishiyama T."/>
            <person name="Hasebe M."/>
            <person name="Maruyama T."/>
            <person name="Minagawa J."/>
            <person name="Obokata J."/>
            <person name="Shigenobu S."/>
        </authorList>
    </citation>
    <scope>NUCLEOTIDE SEQUENCE [LARGE SCALE GENOMIC DNA]</scope>
</reference>
<accession>A0AAV4BCR1</accession>
<name>A0AAV4BCR1_9GAST</name>
<dbReference type="EMBL" id="BLXT01004938">
    <property type="protein sequence ID" value="GFO18201.1"/>
    <property type="molecule type" value="Genomic_DNA"/>
</dbReference>
<proteinExistence type="predicted"/>
<protein>
    <submittedName>
        <fullName evidence="1">Uncharacterized protein</fullName>
    </submittedName>
</protein>
<comment type="caution">
    <text evidence="1">The sequence shown here is derived from an EMBL/GenBank/DDBJ whole genome shotgun (WGS) entry which is preliminary data.</text>
</comment>
<dbReference type="Proteomes" id="UP000735302">
    <property type="component" value="Unassembled WGS sequence"/>
</dbReference>